<evidence type="ECO:0000256" key="2">
    <source>
        <dbReference type="ARBA" id="ARBA00022679"/>
    </source>
</evidence>
<dbReference type="OrthoDB" id="9801697at2"/>
<dbReference type="Gene3D" id="2.160.10.10">
    <property type="entry name" value="Hexapeptide repeat proteins"/>
    <property type="match status" value="1"/>
</dbReference>
<dbReference type="EMBL" id="CP006905">
    <property type="protein sequence ID" value="AIY82309.1"/>
    <property type="molecule type" value="Genomic_DNA"/>
</dbReference>
<evidence type="ECO:0000259" key="6">
    <source>
        <dbReference type="SMART" id="SM01266"/>
    </source>
</evidence>
<keyword evidence="8" id="KW-1185">Reference proteome</keyword>
<evidence type="ECO:0000313" key="7">
    <source>
        <dbReference type="EMBL" id="AIY82309.1"/>
    </source>
</evidence>
<dbReference type="SUPFAM" id="SSF51161">
    <property type="entry name" value="Trimeric LpxA-like enzymes"/>
    <property type="match status" value="1"/>
</dbReference>
<proteinExistence type="inferred from homology"/>
<dbReference type="FunFam" id="2.160.10.10:FF:000008">
    <property type="entry name" value="Maltose O-acetyltransferase"/>
    <property type="match status" value="1"/>
</dbReference>
<dbReference type="InterPro" id="IPR001451">
    <property type="entry name" value="Hexapep"/>
</dbReference>
<evidence type="ECO:0000313" key="8">
    <source>
        <dbReference type="Proteomes" id="UP000030635"/>
    </source>
</evidence>
<dbReference type="AlphaFoldDB" id="A0A0A7FRS6"/>
<feature type="domain" description="Maltose/galactoside acetyltransferase" evidence="6">
    <location>
        <begin position="5"/>
        <end position="59"/>
    </location>
</feature>
<dbReference type="RefSeq" id="WP_039315624.1">
    <property type="nucleotide sequence ID" value="NZ_CP006905.1"/>
</dbReference>
<name>A0A0A7FRS6_9CLOT</name>
<evidence type="ECO:0000256" key="4">
    <source>
        <dbReference type="ARBA" id="ARBA00023315"/>
    </source>
</evidence>
<keyword evidence="2 5" id="KW-0808">Transferase</keyword>
<dbReference type="STRING" id="1561.NPD11_487"/>
<dbReference type="KEGG" id="cbv:U729_2546"/>
<dbReference type="InterPro" id="IPR024688">
    <property type="entry name" value="Mac_dom"/>
</dbReference>
<evidence type="ECO:0000256" key="5">
    <source>
        <dbReference type="RuleBase" id="RU367021"/>
    </source>
</evidence>
<accession>A0A0A7FRS6</accession>
<sequence>MKSEKEKMLDGDLYLSFGEELKEERMHAKDVVFEFNNLPPREIEKRNELLRNLFKNKPKNFYIEPPFRCDYGYNIHFGEWAYANYNLVILDCAEVFIGKDVLIGPNVSLFTAGHPVDVELRNEGYEYAFPIKICDNVWIGGGTIVNPGVTIGENSIIGSGSVVTKDIPSNVIAFGNPCKVIREITDEDKKRYFRGKYIK</sequence>
<dbReference type="EC" id="2.3.1.-" evidence="5"/>
<dbReference type="Pfam" id="PF00132">
    <property type="entry name" value="Hexapep"/>
    <property type="match status" value="1"/>
</dbReference>
<comment type="similarity">
    <text evidence="1 5">Belongs to the transferase hexapeptide repeat family.</text>
</comment>
<evidence type="ECO:0000256" key="1">
    <source>
        <dbReference type="ARBA" id="ARBA00007274"/>
    </source>
</evidence>
<dbReference type="CDD" id="cd03357">
    <property type="entry name" value="LbH_MAT_GAT"/>
    <property type="match status" value="1"/>
</dbReference>
<keyword evidence="3" id="KW-0677">Repeat</keyword>
<protein>
    <recommendedName>
        <fullName evidence="5">Acetyltransferase</fullName>
        <ecNumber evidence="5">2.3.1.-</ecNumber>
    </recommendedName>
</protein>
<dbReference type="eggNOG" id="COG0110">
    <property type="taxonomic scope" value="Bacteria"/>
</dbReference>
<dbReference type="GO" id="GO:0016853">
    <property type="term" value="F:isomerase activity"/>
    <property type="evidence" value="ECO:0007669"/>
    <property type="project" value="UniProtKB-KW"/>
</dbReference>
<dbReference type="PANTHER" id="PTHR43017:SF1">
    <property type="entry name" value="ACETYLTRANSFERASE YJL218W-RELATED"/>
    <property type="match status" value="1"/>
</dbReference>
<organism evidence="7 8">
    <name type="scientific">Clostridium baratii str. Sullivan</name>
    <dbReference type="NCBI Taxonomy" id="1415775"/>
    <lineage>
        <taxon>Bacteria</taxon>
        <taxon>Bacillati</taxon>
        <taxon>Bacillota</taxon>
        <taxon>Clostridia</taxon>
        <taxon>Eubacteriales</taxon>
        <taxon>Clostridiaceae</taxon>
        <taxon>Clostridium</taxon>
    </lineage>
</organism>
<keyword evidence="7" id="KW-0413">Isomerase</keyword>
<dbReference type="PANTHER" id="PTHR43017">
    <property type="entry name" value="GALACTOSIDE O-ACETYLTRANSFERASE"/>
    <property type="match status" value="1"/>
</dbReference>
<dbReference type="PROSITE" id="PS00101">
    <property type="entry name" value="HEXAPEP_TRANSFERASES"/>
    <property type="match status" value="1"/>
</dbReference>
<dbReference type="InterPro" id="IPR039369">
    <property type="entry name" value="LacA-like"/>
</dbReference>
<keyword evidence="4 5" id="KW-0012">Acyltransferase</keyword>
<dbReference type="InterPro" id="IPR011004">
    <property type="entry name" value="Trimer_LpxA-like_sf"/>
</dbReference>
<gene>
    <name evidence="7" type="primary">lacA</name>
    <name evidence="7" type="ORF">U729_2546</name>
</gene>
<dbReference type="HOGENOM" id="CLU_051638_3_3_9"/>
<dbReference type="GO" id="GO:0008870">
    <property type="term" value="F:galactoside O-acetyltransferase activity"/>
    <property type="evidence" value="ECO:0007669"/>
    <property type="project" value="TreeGrafter"/>
</dbReference>
<dbReference type="Pfam" id="PF12464">
    <property type="entry name" value="Mac"/>
    <property type="match status" value="1"/>
</dbReference>
<dbReference type="InterPro" id="IPR018357">
    <property type="entry name" value="Hexapep_transf_CS"/>
</dbReference>
<dbReference type="Proteomes" id="UP000030635">
    <property type="component" value="Chromosome"/>
</dbReference>
<reference evidence="7 8" key="1">
    <citation type="journal article" date="2015" name="Infect. Genet. Evol.">
        <title>Genomic sequences of six botulinum neurotoxin-producing strains representing three clostridial species illustrate the mobility and diversity of botulinum neurotoxin genes.</title>
        <authorList>
            <person name="Smith T.J."/>
            <person name="Hill K.K."/>
            <person name="Xie G."/>
            <person name="Foley B.T."/>
            <person name="Williamson C.H."/>
            <person name="Foster J.T."/>
            <person name="Johnson S.L."/>
            <person name="Chertkov O."/>
            <person name="Teshima H."/>
            <person name="Gibbons H.S."/>
            <person name="Johnsky L.A."/>
            <person name="Karavis M.A."/>
            <person name="Smith L.A."/>
        </authorList>
    </citation>
    <scope>NUCLEOTIDE SEQUENCE [LARGE SCALE GENOMIC DNA]</scope>
    <source>
        <strain evidence="7">Sullivan</strain>
    </source>
</reference>
<evidence type="ECO:0000256" key="3">
    <source>
        <dbReference type="ARBA" id="ARBA00022737"/>
    </source>
</evidence>
<dbReference type="SMART" id="SM01266">
    <property type="entry name" value="Mac"/>
    <property type="match status" value="1"/>
</dbReference>